<dbReference type="Pfam" id="PF00440">
    <property type="entry name" value="TetR_N"/>
    <property type="match status" value="1"/>
</dbReference>
<dbReference type="PROSITE" id="PS50977">
    <property type="entry name" value="HTH_TETR_2"/>
    <property type="match status" value="1"/>
</dbReference>
<dbReference type="SUPFAM" id="SSF46689">
    <property type="entry name" value="Homeodomain-like"/>
    <property type="match status" value="1"/>
</dbReference>
<dbReference type="Gene3D" id="1.10.357.10">
    <property type="entry name" value="Tetracycline Repressor, domain 2"/>
    <property type="match status" value="1"/>
</dbReference>
<dbReference type="InterPro" id="IPR050109">
    <property type="entry name" value="HTH-type_TetR-like_transc_reg"/>
</dbReference>
<evidence type="ECO:0000256" key="3">
    <source>
        <dbReference type="ARBA" id="ARBA00023125"/>
    </source>
</evidence>
<dbReference type="InterPro" id="IPR023772">
    <property type="entry name" value="DNA-bd_HTH_TetR-type_CS"/>
</dbReference>
<dbReference type="Pfam" id="PF08361">
    <property type="entry name" value="TetR_C_2"/>
    <property type="match status" value="1"/>
</dbReference>
<name>A0A7X1E3P6_9BACT</name>
<dbReference type="InterPro" id="IPR036271">
    <property type="entry name" value="Tet_transcr_reg_TetR-rel_C_sf"/>
</dbReference>
<keyword evidence="2" id="KW-0805">Transcription regulation</keyword>
<dbReference type="InterPro" id="IPR013572">
    <property type="entry name" value="Tscrpt_reg_MAATS_C"/>
</dbReference>
<feature type="DNA-binding region" description="H-T-H motif" evidence="5">
    <location>
        <begin position="33"/>
        <end position="52"/>
    </location>
</feature>
<dbReference type="PRINTS" id="PR00455">
    <property type="entry name" value="HTHTETR"/>
</dbReference>
<dbReference type="InterPro" id="IPR001647">
    <property type="entry name" value="HTH_TetR"/>
</dbReference>
<keyword evidence="4" id="KW-0804">Transcription</keyword>
<dbReference type="SUPFAM" id="SSF48498">
    <property type="entry name" value="Tetracyclin repressor-like, C-terminal domain"/>
    <property type="match status" value="1"/>
</dbReference>
<comment type="caution">
    <text evidence="7">The sequence shown here is derived from an EMBL/GenBank/DDBJ whole genome shotgun (WGS) entry which is preliminary data.</text>
</comment>
<protein>
    <submittedName>
        <fullName evidence="7">TetR family transcriptional regulator</fullName>
    </submittedName>
</protein>
<evidence type="ECO:0000313" key="8">
    <source>
        <dbReference type="Proteomes" id="UP000525652"/>
    </source>
</evidence>
<dbReference type="Proteomes" id="UP000525652">
    <property type="component" value="Unassembled WGS sequence"/>
</dbReference>
<evidence type="ECO:0000256" key="5">
    <source>
        <dbReference type="PROSITE-ProRule" id="PRU00335"/>
    </source>
</evidence>
<dbReference type="PANTHER" id="PTHR30055:SF240">
    <property type="entry name" value="HTH-TYPE TRANSCRIPTIONAL REGULATOR ACRR"/>
    <property type="match status" value="1"/>
</dbReference>
<dbReference type="InterPro" id="IPR009057">
    <property type="entry name" value="Homeodomain-like_sf"/>
</dbReference>
<dbReference type="GO" id="GO:0000976">
    <property type="term" value="F:transcription cis-regulatory region binding"/>
    <property type="evidence" value="ECO:0007669"/>
    <property type="project" value="TreeGrafter"/>
</dbReference>
<dbReference type="PROSITE" id="PS01081">
    <property type="entry name" value="HTH_TETR_1"/>
    <property type="match status" value="1"/>
</dbReference>
<keyword evidence="1" id="KW-0678">Repressor</keyword>
<evidence type="ECO:0000256" key="2">
    <source>
        <dbReference type="ARBA" id="ARBA00023015"/>
    </source>
</evidence>
<organism evidence="7 8">
    <name type="scientific">Puniceicoccus vermicola</name>
    <dbReference type="NCBI Taxonomy" id="388746"/>
    <lineage>
        <taxon>Bacteria</taxon>
        <taxon>Pseudomonadati</taxon>
        <taxon>Verrucomicrobiota</taxon>
        <taxon>Opitutia</taxon>
        <taxon>Puniceicoccales</taxon>
        <taxon>Puniceicoccaceae</taxon>
        <taxon>Puniceicoccus</taxon>
    </lineage>
</organism>
<keyword evidence="3 5" id="KW-0238">DNA-binding</keyword>
<dbReference type="RefSeq" id="WP_185692000.1">
    <property type="nucleotide sequence ID" value="NZ_JACHVA010000052.1"/>
</dbReference>
<dbReference type="EMBL" id="JACHVA010000052">
    <property type="protein sequence ID" value="MBC2601281.1"/>
    <property type="molecule type" value="Genomic_DNA"/>
</dbReference>
<dbReference type="GO" id="GO:0003700">
    <property type="term" value="F:DNA-binding transcription factor activity"/>
    <property type="evidence" value="ECO:0007669"/>
    <property type="project" value="TreeGrafter"/>
</dbReference>
<dbReference type="PANTHER" id="PTHR30055">
    <property type="entry name" value="HTH-TYPE TRANSCRIPTIONAL REGULATOR RUTR"/>
    <property type="match status" value="1"/>
</dbReference>
<reference evidence="7 8" key="1">
    <citation type="submission" date="2020-07" db="EMBL/GenBank/DDBJ databases">
        <authorList>
            <person name="Feng X."/>
        </authorList>
    </citation>
    <scope>NUCLEOTIDE SEQUENCE [LARGE SCALE GENOMIC DNA]</scope>
    <source>
        <strain evidence="7 8">JCM14086</strain>
    </source>
</reference>
<evidence type="ECO:0000313" key="7">
    <source>
        <dbReference type="EMBL" id="MBC2601281.1"/>
    </source>
</evidence>
<evidence type="ECO:0000259" key="6">
    <source>
        <dbReference type="PROSITE" id="PS50977"/>
    </source>
</evidence>
<accession>A0A7X1E3P6</accession>
<evidence type="ECO:0000256" key="4">
    <source>
        <dbReference type="ARBA" id="ARBA00023163"/>
    </source>
</evidence>
<sequence>MPRRTKDESEQTHAAILEAAIEEFLRHGVARTTLQGIAESCGVTRGAVYHHFKNKGEIIARLMESVRLPAETIRKELAEMDLQDPLEALKRWSKSAIHKLANDERACKVHWIYLRCDGREEMEKVQEMEEEKVSSCSEIITEQLQKAQALGQLRPEIEPSEASEALYALFTGLYYNYLRAKGQKAIPFDLTFDTFFRGLKP</sequence>
<gene>
    <name evidence="7" type="ORF">H5P30_05780</name>
</gene>
<evidence type="ECO:0000256" key="1">
    <source>
        <dbReference type="ARBA" id="ARBA00022491"/>
    </source>
</evidence>
<keyword evidence="8" id="KW-1185">Reference proteome</keyword>
<dbReference type="AlphaFoldDB" id="A0A7X1E3P6"/>
<feature type="domain" description="HTH tetR-type" evidence="6">
    <location>
        <begin position="10"/>
        <end position="70"/>
    </location>
</feature>
<proteinExistence type="predicted"/>